<evidence type="ECO:0000313" key="3">
    <source>
        <dbReference type="Proteomes" id="UP001283361"/>
    </source>
</evidence>
<proteinExistence type="predicted"/>
<gene>
    <name evidence="2" type="ORF">RRG08_041144</name>
</gene>
<dbReference type="Proteomes" id="UP001283361">
    <property type="component" value="Unassembled WGS sequence"/>
</dbReference>
<feature type="compositionally biased region" description="Basic and acidic residues" evidence="1">
    <location>
        <begin position="73"/>
        <end position="83"/>
    </location>
</feature>
<dbReference type="AlphaFoldDB" id="A0AAE0XXM3"/>
<name>A0AAE0XXM3_9GAST</name>
<keyword evidence="3" id="KW-1185">Reference proteome</keyword>
<accession>A0AAE0XXM3</accession>
<protein>
    <submittedName>
        <fullName evidence="2">Uncharacterized protein</fullName>
    </submittedName>
</protein>
<evidence type="ECO:0000313" key="2">
    <source>
        <dbReference type="EMBL" id="KAK3724661.1"/>
    </source>
</evidence>
<feature type="region of interest" description="Disordered" evidence="1">
    <location>
        <begin position="73"/>
        <end position="97"/>
    </location>
</feature>
<comment type="caution">
    <text evidence="2">The sequence shown here is derived from an EMBL/GenBank/DDBJ whole genome shotgun (WGS) entry which is preliminary data.</text>
</comment>
<dbReference type="EMBL" id="JAWDGP010007341">
    <property type="protein sequence ID" value="KAK3724661.1"/>
    <property type="molecule type" value="Genomic_DNA"/>
</dbReference>
<organism evidence="2 3">
    <name type="scientific">Elysia crispata</name>
    <name type="common">lettuce slug</name>
    <dbReference type="NCBI Taxonomy" id="231223"/>
    <lineage>
        <taxon>Eukaryota</taxon>
        <taxon>Metazoa</taxon>
        <taxon>Spiralia</taxon>
        <taxon>Lophotrochozoa</taxon>
        <taxon>Mollusca</taxon>
        <taxon>Gastropoda</taxon>
        <taxon>Heterobranchia</taxon>
        <taxon>Euthyneura</taxon>
        <taxon>Panpulmonata</taxon>
        <taxon>Sacoglossa</taxon>
        <taxon>Placobranchoidea</taxon>
        <taxon>Plakobranchidae</taxon>
        <taxon>Elysia</taxon>
    </lineage>
</organism>
<evidence type="ECO:0000256" key="1">
    <source>
        <dbReference type="SAM" id="MobiDB-lite"/>
    </source>
</evidence>
<sequence>MIMASGVSGSTVRPFLARPVIWASARNATAKDYPEQNLQISRIYHTATMRLEWYDPTINQLFDQGADKERGCWFEAPHNDSTKARPGQTEEDVSPGPQEIPTAFVWRAMFIFRLRCPSELPVLASGCLVH</sequence>
<reference evidence="2" key="1">
    <citation type="journal article" date="2023" name="G3 (Bethesda)">
        <title>A reference genome for the long-term kleptoplast-retaining sea slug Elysia crispata morphotype clarki.</title>
        <authorList>
            <person name="Eastman K.E."/>
            <person name="Pendleton A.L."/>
            <person name="Shaikh M.A."/>
            <person name="Suttiyut T."/>
            <person name="Ogas R."/>
            <person name="Tomko P."/>
            <person name="Gavelis G."/>
            <person name="Widhalm J.R."/>
            <person name="Wisecaver J.H."/>
        </authorList>
    </citation>
    <scope>NUCLEOTIDE SEQUENCE</scope>
    <source>
        <strain evidence="2">ECLA1</strain>
    </source>
</reference>